<dbReference type="Proteomes" id="UP000800200">
    <property type="component" value="Unassembled WGS sequence"/>
</dbReference>
<feature type="coiled-coil region" evidence="1">
    <location>
        <begin position="87"/>
        <end position="168"/>
    </location>
</feature>
<dbReference type="EMBL" id="ML994647">
    <property type="protein sequence ID" value="KAF2182647.1"/>
    <property type="molecule type" value="Genomic_DNA"/>
</dbReference>
<evidence type="ECO:0000256" key="2">
    <source>
        <dbReference type="SAM" id="MobiDB-lite"/>
    </source>
</evidence>
<accession>A0A6A6DSN5</accession>
<sequence length="236" mass="26505">MAVERKQTEIRPASAQAGAQSDALPSVEETASMLDEKLYHMIYTAQQTVSHAQQVITIGQQGRSEVATLRYICTITLQKYRGCRDAYKALYERHKGMAAELERLKNQKVQERTSSEVRDMEEIKQLEAKIALVEEEKQELLQDKANVKEDYENALINAGNRIQSQEKEPKSLGTVESVDLESPLVPIINVQSLKRGREIGELQQEEPTKKSRRGKISRLRGASGLEGGGYTVVSYP</sequence>
<name>A0A6A6DSN5_9PEZI</name>
<evidence type="ECO:0000313" key="3">
    <source>
        <dbReference type="EMBL" id="KAF2182647.1"/>
    </source>
</evidence>
<keyword evidence="4" id="KW-1185">Reference proteome</keyword>
<dbReference type="AlphaFoldDB" id="A0A6A6DSN5"/>
<proteinExistence type="predicted"/>
<evidence type="ECO:0000313" key="4">
    <source>
        <dbReference type="Proteomes" id="UP000800200"/>
    </source>
</evidence>
<reference evidence="3" key="1">
    <citation type="journal article" date="2020" name="Stud. Mycol.">
        <title>101 Dothideomycetes genomes: a test case for predicting lifestyles and emergence of pathogens.</title>
        <authorList>
            <person name="Haridas S."/>
            <person name="Albert R."/>
            <person name="Binder M."/>
            <person name="Bloem J."/>
            <person name="Labutti K."/>
            <person name="Salamov A."/>
            <person name="Andreopoulos B."/>
            <person name="Baker S."/>
            <person name="Barry K."/>
            <person name="Bills G."/>
            <person name="Bluhm B."/>
            <person name="Cannon C."/>
            <person name="Castanera R."/>
            <person name="Culley D."/>
            <person name="Daum C."/>
            <person name="Ezra D."/>
            <person name="Gonzalez J."/>
            <person name="Henrissat B."/>
            <person name="Kuo A."/>
            <person name="Liang C."/>
            <person name="Lipzen A."/>
            <person name="Lutzoni F."/>
            <person name="Magnuson J."/>
            <person name="Mondo S."/>
            <person name="Nolan M."/>
            <person name="Ohm R."/>
            <person name="Pangilinan J."/>
            <person name="Park H.-J."/>
            <person name="Ramirez L."/>
            <person name="Alfaro M."/>
            <person name="Sun H."/>
            <person name="Tritt A."/>
            <person name="Yoshinaga Y."/>
            <person name="Zwiers L.-H."/>
            <person name="Turgeon B."/>
            <person name="Goodwin S."/>
            <person name="Spatafora J."/>
            <person name="Crous P."/>
            <person name="Grigoriev I."/>
        </authorList>
    </citation>
    <scope>NUCLEOTIDE SEQUENCE</scope>
    <source>
        <strain evidence="3">CBS 207.26</strain>
    </source>
</reference>
<feature type="region of interest" description="Disordered" evidence="2">
    <location>
        <begin position="1"/>
        <end position="25"/>
    </location>
</feature>
<protein>
    <submittedName>
        <fullName evidence="3">Uncharacterized protein</fullName>
    </submittedName>
</protein>
<feature type="region of interest" description="Disordered" evidence="2">
    <location>
        <begin position="198"/>
        <end position="236"/>
    </location>
</feature>
<keyword evidence="1" id="KW-0175">Coiled coil</keyword>
<gene>
    <name evidence="3" type="ORF">K469DRAFT_752108</name>
</gene>
<evidence type="ECO:0000256" key="1">
    <source>
        <dbReference type="SAM" id="Coils"/>
    </source>
</evidence>
<organism evidence="3 4">
    <name type="scientific">Zopfia rhizophila CBS 207.26</name>
    <dbReference type="NCBI Taxonomy" id="1314779"/>
    <lineage>
        <taxon>Eukaryota</taxon>
        <taxon>Fungi</taxon>
        <taxon>Dikarya</taxon>
        <taxon>Ascomycota</taxon>
        <taxon>Pezizomycotina</taxon>
        <taxon>Dothideomycetes</taxon>
        <taxon>Dothideomycetes incertae sedis</taxon>
        <taxon>Zopfiaceae</taxon>
        <taxon>Zopfia</taxon>
    </lineage>
</organism>